<organism evidence="2 3">
    <name type="scientific">Francisella sciaenopsi</name>
    <dbReference type="NCBI Taxonomy" id="3055034"/>
    <lineage>
        <taxon>Bacteria</taxon>
        <taxon>Pseudomonadati</taxon>
        <taxon>Pseudomonadota</taxon>
        <taxon>Gammaproteobacteria</taxon>
        <taxon>Thiotrichales</taxon>
        <taxon>Francisellaceae</taxon>
        <taxon>Francisella</taxon>
    </lineage>
</organism>
<comment type="caution">
    <text evidence="2">The sequence shown here is derived from an EMBL/GenBank/DDBJ whole genome shotgun (WGS) entry which is preliminary data.</text>
</comment>
<dbReference type="GO" id="GO:0051213">
    <property type="term" value="F:dioxygenase activity"/>
    <property type="evidence" value="ECO:0007669"/>
    <property type="project" value="UniProtKB-KW"/>
</dbReference>
<sequence length="294" mass="35240">MKNKKWYDKSFFVIFTRSKNFKSNKYIGSYVLNLCGLHIYRVLITSFFYRVRLFQQFWRVNHNSRKQFIKNGYLIKDVALSDSDRDLIFDLKNQSYNKYSVKEGSTTLTKYRIKKNKIFPLENIEIKNLLKYIHTKNSYPVLSYEEILQSNSINRQKDIQSNWHRDTFHPCTKGWFFLTDVRSNNNGCFEYYQGSHRLTLRRLVWEYKQSLIACGNHNRGYNGAFRIDESCIRKVYPKSKKIVCEVPKETFLCANVFGFHRRGEVPINSVCTERESLWFNGRPYPFTPFVFGRR</sequence>
<dbReference type="Pfam" id="PF05721">
    <property type="entry name" value="PhyH"/>
    <property type="match status" value="1"/>
</dbReference>
<dbReference type="RefSeq" id="WP_407878114.1">
    <property type="nucleotide sequence ID" value="NZ_BTHG01000010.1"/>
</dbReference>
<keyword evidence="1" id="KW-0472">Membrane</keyword>
<name>A0ABQ6PJA1_9GAMM</name>
<feature type="transmembrane region" description="Helical" evidence="1">
    <location>
        <begin position="27"/>
        <end position="49"/>
    </location>
</feature>
<dbReference type="InterPro" id="IPR008775">
    <property type="entry name" value="Phytyl_CoA_dOase-like"/>
</dbReference>
<keyword evidence="1" id="KW-0812">Transmembrane</keyword>
<proteinExistence type="predicted"/>
<dbReference type="Gene3D" id="2.60.120.620">
    <property type="entry name" value="q2cbj1_9rhob like domain"/>
    <property type="match status" value="1"/>
</dbReference>
<keyword evidence="2" id="KW-0223">Dioxygenase</keyword>
<evidence type="ECO:0000313" key="3">
    <source>
        <dbReference type="Proteomes" id="UP001628164"/>
    </source>
</evidence>
<protein>
    <submittedName>
        <fullName evidence="2">Phytanoyl-CoA dioxygenase family protein</fullName>
    </submittedName>
</protein>
<keyword evidence="3" id="KW-1185">Reference proteome</keyword>
<reference evidence="2 3" key="1">
    <citation type="journal article" date="2024" name="Dis. Aquat. Organ.">
        <title>Francisella sciaenopsi sp. nov. isolated from diseased red drum Sciaenops ocellatus in Florida, USA.</title>
        <authorList>
            <person name="Kawahara M."/>
            <person name="Cody T.T."/>
            <person name="Yanong R.P.E."/>
            <person name="Henderson E."/>
            <person name="Yazdi Z."/>
            <person name="Soto E."/>
        </authorList>
    </citation>
    <scope>NUCLEOTIDE SEQUENCE [LARGE SCALE GENOMIC DNA]</scope>
    <source>
        <strain evidence="2 3">R22-20-7</strain>
    </source>
</reference>
<accession>A0ABQ6PJA1</accession>
<gene>
    <name evidence="2" type="ORF">fsci_19190</name>
</gene>
<keyword evidence="2" id="KW-0560">Oxidoreductase</keyword>
<dbReference type="Proteomes" id="UP001628164">
    <property type="component" value="Unassembled WGS sequence"/>
</dbReference>
<dbReference type="SUPFAM" id="SSF51197">
    <property type="entry name" value="Clavaminate synthase-like"/>
    <property type="match status" value="1"/>
</dbReference>
<evidence type="ECO:0000256" key="1">
    <source>
        <dbReference type="SAM" id="Phobius"/>
    </source>
</evidence>
<dbReference type="EMBL" id="BTHG01000010">
    <property type="protein sequence ID" value="GMN90431.1"/>
    <property type="molecule type" value="Genomic_DNA"/>
</dbReference>
<keyword evidence="1" id="KW-1133">Transmembrane helix</keyword>
<evidence type="ECO:0000313" key="2">
    <source>
        <dbReference type="EMBL" id="GMN90431.1"/>
    </source>
</evidence>